<dbReference type="OrthoDB" id="6446140at2"/>
<feature type="compositionally biased region" description="Polar residues" evidence="1">
    <location>
        <begin position="77"/>
        <end position="89"/>
    </location>
</feature>
<dbReference type="Gene3D" id="1.10.260.40">
    <property type="entry name" value="lambda repressor-like DNA-binding domains"/>
    <property type="match status" value="1"/>
</dbReference>
<dbReference type="PROSITE" id="PS50943">
    <property type="entry name" value="HTH_CROC1"/>
    <property type="match status" value="1"/>
</dbReference>
<dbReference type="SMART" id="SM00530">
    <property type="entry name" value="HTH_XRE"/>
    <property type="match status" value="1"/>
</dbReference>
<dbReference type="AlphaFoldDB" id="A0A1Y0EMR9"/>
<dbReference type="SUPFAM" id="SSF47413">
    <property type="entry name" value="lambda repressor-like DNA-binding domains"/>
    <property type="match status" value="1"/>
</dbReference>
<proteinExistence type="predicted"/>
<dbReference type="KEGG" id="cser:CCO03_08620"/>
<evidence type="ECO:0000313" key="4">
    <source>
        <dbReference type="Proteomes" id="UP000196138"/>
    </source>
</evidence>
<protein>
    <submittedName>
        <fullName evidence="3">Transcriptional regulator</fullName>
    </submittedName>
</protein>
<dbReference type="RefSeq" id="WP_087279883.1">
    <property type="nucleotide sequence ID" value="NZ_CP021455.1"/>
</dbReference>
<dbReference type="InterPro" id="IPR010982">
    <property type="entry name" value="Lambda_DNA-bd_dom_sf"/>
</dbReference>
<dbReference type="PROSITE" id="PS51257">
    <property type="entry name" value="PROKAR_LIPOPROTEIN"/>
    <property type="match status" value="1"/>
</dbReference>
<feature type="domain" description="HTH cro/C1-type" evidence="2">
    <location>
        <begin position="4"/>
        <end position="39"/>
    </location>
</feature>
<dbReference type="CDD" id="cd00093">
    <property type="entry name" value="HTH_XRE"/>
    <property type="match status" value="1"/>
</dbReference>
<evidence type="ECO:0000259" key="2">
    <source>
        <dbReference type="PROSITE" id="PS50943"/>
    </source>
</evidence>
<dbReference type="InterPro" id="IPR001387">
    <property type="entry name" value="Cro/C1-type_HTH"/>
</dbReference>
<dbReference type="Pfam" id="PF13560">
    <property type="entry name" value="HTH_31"/>
    <property type="match status" value="1"/>
</dbReference>
<evidence type="ECO:0000256" key="1">
    <source>
        <dbReference type="SAM" id="MobiDB-lite"/>
    </source>
</evidence>
<gene>
    <name evidence="3" type="ORF">CCO03_08620</name>
</gene>
<organism evidence="3 4">
    <name type="scientific">Comamonas serinivorans</name>
    <dbReference type="NCBI Taxonomy" id="1082851"/>
    <lineage>
        <taxon>Bacteria</taxon>
        <taxon>Pseudomonadati</taxon>
        <taxon>Pseudomonadota</taxon>
        <taxon>Betaproteobacteria</taxon>
        <taxon>Burkholderiales</taxon>
        <taxon>Comamonadaceae</taxon>
        <taxon>Comamonas</taxon>
    </lineage>
</organism>
<feature type="region of interest" description="Disordered" evidence="1">
    <location>
        <begin position="68"/>
        <end position="89"/>
    </location>
</feature>
<evidence type="ECO:0000313" key="3">
    <source>
        <dbReference type="EMBL" id="ARU04730.1"/>
    </source>
</evidence>
<keyword evidence="4" id="KW-1185">Reference proteome</keyword>
<dbReference type="Proteomes" id="UP000196138">
    <property type="component" value="Chromosome"/>
</dbReference>
<dbReference type="EMBL" id="CP021455">
    <property type="protein sequence ID" value="ARU04730.1"/>
    <property type="molecule type" value="Genomic_DNA"/>
</dbReference>
<accession>A0A1Y0EMR9</accession>
<reference evidence="3 4" key="1">
    <citation type="submission" date="2017-05" db="EMBL/GenBank/DDBJ databases">
        <authorList>
            <person name="Song R."/>
            <person name="Chenine A.L."/>
            <person name="Ruprecht R.M."/>
        </authorList>
    </citation>
    <scope>NUCLEOTIDE SEQUENCE [LARGE SCALE GENOMIC DNA]</scope>
    <source>
        <strain evidence="3 4">DSM 26136</strain>
    </source>
</reference>
<dbReference type="GO" id="GO:0003677">
    <property type="term" value="F:DNA binding"/>
    <property type="evidence" value="ECO:0007669"/>
    <property type="project" value="InterPro"/>
</dbReference>
<sequence length="89" mass="9774">MHNLKPIREALGVTQQVMAAGIGCTQGNIGHYERGQTLPPEMAKRVIEFAGSLGLVIGYDHIYGSKQPKLRRRKSVEAQSRADTPTNQT</sequence>
<name>A0A1Y0EMR9_9BURK</name>